<dbReference type="InterPro" id="IPR008557">
    <property type="entry name" value="PhoX"/>
</dbReference>
<protein>
    <recommendedName>
        <fullName evidence="3">Phosphatase</fullName>
    </recommendedName>
</protein>
<accession>A0A6J4QSK2</accession>
<dbReference type="InterPro" id="IPR006311">
    <property type="entry name" value="TAT_signal"/>
</dbReference>
<dbReference type="EMBL" id="CADCVH010000042">
    <property type="protein sequence ID" value="CAA9453991.1"/>
    <property type="molecule type" value="Genomic_DNA"/>
</dbReference>
<feature type="region of interest" description="Disordered" evidence="1">
    <location>
        <begin position="454"/>
        <end position="484"/>
    </location>
</feature>
<dbReference type="PROSITE" id="PS51318">
    <property type="entry name" value="TAT"/>
    <property type="match status" value="1"/>
</dbReference>
<evidence type="ECO:0000313" key="2">
    <source>
        <dbReference type="EMBL" id="CAA9453991.1"/>
    </source>
</evidence>
<proteinExistence type="predicted"/>
<dbReference type="AlphaFoldDB" id="A0A6J4QSK2"/>
<dbReference type="PANTHER" id="PTHR35399">
    <property type="entry name" value="SLR8030 PROTEIN"/>
    <property type="match status" value="1"/>
</dbReference>
<dbReference type="NCBIfam" id="TIGR01409">
    <property type="entry name" value="TAT_signal_seq"/>
    <property type="match status" value="1"/>
</dbReference>
<gene>
    <name evidence="2" type="ORF">AVDCRST_MAG02-1294</name>
</gene>
<organism evidence="2">
    <name type="scientific">uncultured Rubrobacteraceae bacterium</name>
    <dbReference type="NCBI Taxonomy" id="349277"/>
    <lineage>
        <taxon>Bacteria</taxon>
        <taxon>Bacillati</taxon>
        <taxon>Actinomycetota</taxon>
        <taxon>Rubrobacteria</taxon>
        <taxon>Rubrobacterales</taxon>
        <taxon>Rubrobacteraceae</taxon>
        <taxon>environmental samples</taxon>
    </lineage>
</organism>
<evidence type="ECO:0008006" key="3">
    <source>
        <dbReference type="Google" id="ProtNLM"/>
    </source>
</evidence>
<feature type="region of interest" description="Disordered" evidence="1">
    <location>
        <begin position="38"/>
        <end position="57"/>
    </location>
</feature>
<sequence length="502" mass="55028">MSIGGNWDRRVSRRSFLGAGGLGAAALLFGSGEALAQQSGGRAGYGPTQSDPRGMLDLPEGFKYRVISREGSKLSDGTPVPGDHDGMVAIAGRGDRTILVRNHELRTSDANPLEGRNPYDSTQVGGTTAVVVGPDRRVIRSYVTSSGSVNNCAGGGTPWGTWLTCEEDRTTTGEQEHGYVFEVDPRDPENELSRTPIREMGRFSHEAVDIDPRTGIAYLTEDDFEGLIDDDDPNLDTRRSYLYRFLPNNRRARPGALQQGGTLQVAKLDEAPRDADFIEQGQRFTMRWITVNPETPRDDALAIDATRFNRLEGAFFKGGAFWFDDTAGGERRLGQIFRYLPSTNTIELFYEGTDVNRLQSPDNITVTPWGDLWVAEDGDFGNRIIGFTPEGRSYVFANNRVPFQSSPGVPAGDPGERSEFAGPTFSPDGQTFFVNIQSPGITYAIWGPFKRPDAGRQRQMATAEPPKRLRPEVSGELSEAAERNGMSQLEAAAYDRLGVPLA</sequence>
<evidence type="ECO:0000256" key="1">
    <source>
        <dbReference type="SAM" id="MobiDB-lite"/>
    </source>
</evidence>
<reference evidence="2" key="1">
    <citation type="submission" date="2020-02" db="EMBL/GenBank/DDBJ databases">
        <authorList>
            <person name="Meier V. D."/>
        </authorList>
    </citation>
    <scope>NUCLEOTIDE SEQUENCE</scope>
    <source>
        <strain evidence="2">AVDCRST_MAG02</strain>
    </source>
</reference>
<dbReference type="SUPFAM" id="SSF63829">
    <property type="entry name" value="Calcium-dependent phosphotriesterase"/>
    <property type="match status" value="1"/>
</dbReference>
<dbReference type="InterPro" id="IPR019546">
    <property type="entry name" value="TAT_signal_bac_arc"/>
</dbReference>
<name>A0A6J4QSK2_9ACTN</name>
<dbReference type="Pfam" id="PF05787">
    <property type="entry name" value="PhoX"/>
    <property type="match status" value="1"/>
</dbReference>
<dbReference type="PANTHER" id="PTHR35399:SF4">
    <property type="entry name" value="MEMBRANE PROTEIN"/>
    <property type="match status" value="1"/>
</dbReference>